<gene>
    <name evidence="3" type="ORF">RDB_LOCUS30994</name>
</gene>
<evidence type="ECO:0000256" key="1">
    <source>
        <dbReference type="SAM" id="MobiDB-lite"/>
    </source>
</evidence>
<accession>A0A8H3A4J9</accession>
<evidence type="ECO:0000313" key="4">
    <source>
        <dbReference type="Proteomes" id="UP000663846"/>
    </source>
</evidence>
<evidence type="ECO:0000313" key="3">
    <source>
        <dbReference type="EMBL" id="CAE6377410.1"/>
    </source>
</evidence>
<feature type="domain" description="Senescence" evidence="2">
    <location>
        <begin position="206"/>
        <end position="393"/>
    </location>
</feature>
<comment type="caution">
    <text evidence="3">The sequence shown here is derived from an EMBL/GenBank/DDBJ whole genome shotgun (WGS) entry which is preliminary data.</text>
</comment>
<dbReference type="PANTHER" id="PTHR21068:SF43">
    <property type="entry name" value="SPARTIN"/>
    <property type="match status" value="1"/>
</dbReference>
<proteinExistence type="predicted"/>
<dbReference type="AlphaFoldDB" id="A0A8H3A4J9"/>
<dbReference type="InterPro" id="IPR045036">
    <property type="entry name" value="Spartin-like"/>
</dbReference>
<dbReference type="EMBL" id="CAJMWS010000195">
    <property type="protein sequence ID" value="CAE6377410.1"/>
    <property type="molecule type" value="Genomic_DNA"/>
</dbReference>
<sequence length="449" mass="47769">MAGAEGFLLLTIPNCTLVTQDQRTQTGVLALECVTIPLPTQTPFAGAARDTSNERDVWLVLRLGDFETIISPTQAISHTRAQHQFTIPVEDGGSVTLTVPSPMTDAATEDLESLEVLLSQYGILQETGPGRATPGEKGAVSGDNKGRLVLVDEDNGAMLGTLGEQFSIREDPGLVSKGHEKDPVVVEIPERGEQVYVHNISPDEQDWLLRSAGYISRGIMYATDLASKGMVAAAQRYVSNSSPTTQPIVFSEATNNNMRRVHNVSGQAVKVTAKTTGMIHKMIDMGIDRVAGSGKNKQVDRSAPGAPPPPPRPPRLLNRILISTDLILTTLEQSAGQLVSHGTEAASRVAGHRYGPEAGAHTKHFGETVRNVGVVYIDARGVGRRALIKRAGKRMIKGRLGSGKEVMLGDEQTAGGVGQLHVAGTDTKLPPPAPSRGYSVLSFAGSSKK</sequence>
<dbReference type="Pfam" id="PF06911">
    <property type="entry name" value="Senescence"/>
    <property type="match status" value="1"/>
</dbReference>
<dbReference type="GO" id="GO:0005886">
    <property type="term" value="C:plasma membrane"/>
    <property type="evidence" value="ECO:0007669"/>
    <property type="project" value="TreeGrafter"/>
</dbReference>
<protein>
    <recommendedName>
        <fullName evidence="2">Senescence domain-containing protein</fullName>
    </recommendedName>
</protein>
<feature type="compositionally biased region" description="Pro residues" evidence="1">
    <location>
        <begin position="305"/>
        <end position="314"/>
    </location>
</feature>
<dbReference type="Proteomes" id="UP000663846">
    <property type="component" value="Unassembled WGS sequence"/>
</dbReference>
<name>A0A8H3A4J9_9AGAM</name>
<dbReference type="InterPro" id="IPR009686">
    <property type="entry name" value="Senescence/spartin_C"/>
</dbReference>
<feature type="region of interest" description="Disordered" evidence="1">
    <location>
        <begin position="293"/>
        <end position="315"/>
    </location>
</feature>
<dbReference type="PANTHER" id="PTHR21068">
    <property type="entry name" value="SPARTIN"/>
    <property type="match status" value="1"/>
</dbReference>
<dbReference type="GO" id="GO:0051301">
    <property type="term" value="P:cell division"/>
    <property type="evidence" value="ECO:0007669"/>
    <property type="project" value="TreeGrafter"/>
</dbReference>
<evidence type="ECO:0000259" key="2">
    <source>
        <dbReference type="Pfam" id="PF06911"/>
    </source>
</evidence>
<reference evidence="3" key="1">
    <citation type="submission" date="2021-01" db="EMBL/GenBank/DDBJ databases">
        <authorList>
            <person name="Kaushik A."/>
        </authorList>
    </citation>
    <scope>NUCLEOTIDE SEQUENCE</scope>
    <source>
        <strain evidence="3">AG1-1C</strain>
    </source>
</reference>
<organism evidence="3 4">
    <name type="scientific">Rhizoctonia solani</name>
    <dbReference type="NCBI Taxonomy" id="456999"/>
    <lineage>
        <taxon>Eukaryota</taxon>
        <taxon>Fungi</taxon>
        <taxon>Dikarya</taxon>
        <taxon>Basidiomycota</taxon>
        <taxon>Agaricomycotina</taxon>
        <taxon>Agaricomycetes</taxon>
        <taxon>Cantharellales</taxon>
        <taxon>Ceratobasidiaceae</taxon>
        <taxon>Rhizoctonia</taxon>
    </lineage>
</organism>